<dbReference type="SUPFAM" id="SSF49899">
    <property type="entry name" value="Concanavalin A-like lectins/glucanases"/>
    <property type="match status" value="1"/>
</dbReference>
<dbReference type="Gramene" id="OIW03324">
    <property type="protein sequence ID" value="OIW03324"/>
    <property type="gene ID" value="TanjilG_03433"/>
</dbReference>
<evidence type="ECO:0000256" key="3">
    <source>
        <dbReference type="ARBA" id="ARBA00023211"/>
    </source>
</evidence>
<evidence type="ECO:0000256" key="2">
    <source>
        <dbReference type="ARBA" id="ARBA00022734"/>
    </source>
</evidence>
<dbReference type="InterPro" id="IPR001220">
    <property type="entry name" value="Legume_lectin_dom"/>
</dbReference>
<evidence type="ECO:0000313" key="5">
    <source>
        <dbReference type="EMBL" id="OIW03324.1"/>
    </source>
</evidence>
<evidence type="ECO:0000256" key="1">
    <source>
        <dbReference type="ARBA" id="ARBA00007606"/>
    </source>
</evidence>
<keyword evidence="6" id="KW-1185">Reference proteome</keyword>
<accession>A0A1J7GSD6</accession>
<dbReference type="Proteomes" id="UP000188354">
    <property type="component" value="Chromosome LG10"/>
</dbReference>
<dbReference type="AlphaFoldDB" id="A0A1J7GSD6"/>
<dbReference type="GO" id="GO:0030246">
    <property type="term" value="F:carbohydrate binding"/>
    <property type="evidence" value="ECO:0007669"/>
    <property type="project" value="UniProtKB-KW"/>
</dbReference>
<dbReference type="InterPro" id="IPR013320">
    <property type="entry name" value="ConA-like_dom_sf"/>
</dbReference>
<feature type="domain" description="Legume lectin" evidence="4">
    <location>
        <begin position="1"/>
        <end position="47"/>
    </location>
</feature>
<organism evidence="5 6">
    <name type="scientific">Lupinus angustifolius</name>
    <name type="common">Narrow-leaved blue lupine</name>
    <dbReference type="NCBI Taxonomy" id="3871"/>
    <lineage>
        <taxon>Eukaryota</taxon>
        <taxon>Viridiplantae</taxon>
        <taxon>Streptophyta</taxon>
        <taxon>Embryophyta</taxon>
        <taxon>Tracheophyta</taxon>
        <taxon>Spermatophyta</taxon>
        <taxon>Magnoliopsida</taxon>
        <taxon>eudicotyledons</taxon>
        <taxon>Gunneridae</taxon>
        <taxon>Pentapetalae</taxon>
        <taxon>rosids</taxon>
        <taxon>fabids</taxon>
        <taxon>Fabales</taxon>
        <taxon>Fabaceae</taxon>
        <taxon>Papilionoideae</taxon>
        <taxon>50 kb inversion clade</taxon>
        <taxon>genistoids sensu lato</taxon>
        <taxon>core genistoids</taxon>
        <taxon>Genisteae</taxon>
        <taxon>Lupinus</taxon>
    </lineage>
</organism>
<dbReference type="STRING" id="3871.A0A1J7GSD6"/>
<protein>
    <recommendedName>
        <fullName evidence="4">Legume lectin domain-containing protein</fullName>
    </recommendedName>
</protein>
<keyword evidence="3" id="KW-0464">Manganese</keyword>
<reference evidence="5 6" key="1">
    <citation type="journal article" date="2017" name="Plant Biotechnol. J.">
        <title>A comprehensive draft genome sequence for lupin (Lupinus angustifolius), an emerging health food: insights into plant-microbe interactions and legume evolution.</title>
        <authorList>
            <person name="Hane J.K."/>
            <person name="Ming Y."/>
            <person name="Kamphuis L.G."/>
            <person name="Nelson M.N."/>
            <person name="Garg G."/>
            <person name="Atkins C.A."/>
            <person name="Bayer P.E."/>
            <person name="Bravo A."/>
            <person name="Bringans S."/>
            <person name="Cannon S."/>
            <person name="Edwards D."/>
            <person name="Foley R."/>
            <person name="Gao L.L."/>
            <person name="Harrison M.J."/>
            <person name="Huang W."/>
            <person name="Hurgobin B."/>
            <person name="Li S."/>
            <person name="Liu C.W."/>
            <person name="McGrath A."/>
            <person name="Morahan G."/>
            <person name="Murray J."/>
            <person name="Weller J."/>
            <person name="Jian J."/>
            <person name="Singh K.B."/>
        </authorList>
    </citation>
    <scope>NUCLEOTIDE SEQUENCE [LARGE SCALE GENOMIC DNA]</scope>
    <source>
        <strain evidence="6">cv. Tanjil</strain>
        <tissue evidence="5">Whole plant</tissue>
    </source>
</reference>
<gene>
    <name evidence="5" type="ORF">TanjilG_03433</name>
</gene>
<dbReference type="Gene3D" id="2.60.120.200">
    <property type="match status" value="1"/>
</dbReference>
<sequence length="75" mass="8228">MDLSTIFHDTMYVGFSASTSLLASSHYIMGWSFKMNGPALTLDLSSLQQLPGPKKKQTFMIIWVSVIALSLSKSA</sequence>
<keyword evidence="2" id="KW-0430">Lectin</keyword>
<dbReference type="EMBL" id="CM007370">
    <property type="protein sequence ID" value="OIW03324.1"/>
    <property type="molecule type" value="Genomic_DNA"/>
</dbReference>
<proteinExistence type="inferred from homology"/>
<evidence type="ECO:0000313" key="6">
    <source>
        <dbReference type="Proteomes" id="UP000188354"/>
    </source>
</evidence>
<comment type="similarity">
    <text evidence="1">Belongs to the leguminous lectin family.</text>
</comment>
<name>A0A1J7GSD6_LUPAN</name>
<evidence type="ECO:0000259" key="4">
    <source>
        <dbReference type="Pfam" id="PF00139"/>
    </source>
</evidence>
<dbReference type="Pfam" id="PF00139">
    <property type="entry name" value="Lectin_legB"/>
    <property type="match status" value="1"/>
</dbReference>